<reference evidence="3 4" key="1">
    <citation type="submission" date="2024-10" db="EMBL/GenBank/DDBJ databases">
        <title>The Natural Products Discovery Center: Release of the First 8490 Sequenced Strains for Exploring Actinobacteria Biosynthetic Diversity.</title>
        <authorList>
            <person name="Kalkreuter E."/>
            <person name="Kautsar S.A."/>
            <person name="Yang D."/>
            <person name="Bader C.D."/>
            <person name="Teijaro C.N."/>
            <person name="Fluegel L."/>
            <person name="Davis C.M."/>
            <person name="Simpson J.R."/>
            <person name="Lauterbach L."/>
            <person name="Steele A.D."/>
            <person name="Gui C."/>
            <person name="Meng S."/>
            <person name="Li G."/>
            <person name="Viehrig K."/>
            <person name="Ye F."/>
            <person name="Su P."/>
            <person name="Kiefer A.F."/>
            <person name="Nichols A."/>
            <person name="Cepeda A.J."/>
            <person name="Yan W."/>
            <person name="Fan B."/>
            <person name="Jiang Y."/>
            <person name="Adhikari A."/>
            <person name="Zheng C.-J."/>
            <person name="Schuster L."/>
            <person name="Cowan T.M."/>
            <person name="Smanski M.J."/>
            <person name="Chevrette M.G."/>
            <person name="De Carvalho L.P.S."/>
            <person name="Shen B."/>
        </authorList>
    </citation>
    <scope>NUCLEOTIDE SEQUENCE [LARGE SCALE GENOMIC DNA]</scope>
    <source>
        <strain evidence="3 4">NPDC002173</strain>
    </source>
</reference>
<feature type="region of interest" description="Disordered" evidence="1">
    <location>
        <begin position="96"/>
        <end position="148"/>
    </location>
</feature>
<evidence type="ECO:0008006" key="5">
    <source>
        <dbReference type="Google" id="ProtNLM"/>
    </source>
</evidence>
<keyword evidence="2" id="KW-0812">Transmembrane</keyword>
<keyword evidence="2" id="KW-0472">Membrane</keyword>
<dbReference type="RefSeq" id="WP_387409018.1">
    <property type="nucleotide sequence ID" value="NZ_JBIASD010000003.1"/>
</dbReference>
<evidence type="ECO:0000256" key="1">
    <source>
        <dbReference type="SAM" id="MobiDB-lite"/>
    </source>
</evidence>
<gene>
    <name evidence="3" type="ORF">ACFYXI_05320</name>
</gene>
<feature type="transmembrane region" description="Helical" evidence="2">
    <location>
        <begin position="44"/>
        <end position="64"/>
    </location>
</feature>
<feature type="region of interest" description="Disordered" evidence="1">
    <location>
        <begin position="1"/>
        <end position="40"/>
    </location>
</feature>
<dbReference type="Proteomes" id="UP001602013">
    <property type="component" value="Unassembled WGS sequence"/>
</dbReference>
<proteinExistence type="predicted"/>
<sequence length="221" mass="21524">MSRAKAGAHEPEMPAAELLDTSPFGDEPETEPEARPARRGMSKVTLALGAGVVLMAGVLIGIQAEKAWGTASPSGAASMAGNGAARGLAGGFGGGTGRGFGGGMPGGFPGGGQGSQRGQAPQGQGGQDPQGQGGQDQPGRAGSSGGMTVGTVKLVDGAKVYVQTAGGTIVTVKTGDDTKVQVTKAGKLADLKVGGQVVVTGPTNEEGAVDATSVVQSARNR</sequence>
<accession>A0ABW6SMJ3</accession>
<feature type="compositionally biased region" description="Gly residues" evidence="1">
    <location>
        <begin position="96"/>
        <end position="115"/>
    </location>
</feature>
<evidence type="ECO:0000313" key="3">
    <source>
        <dbReference type="EMBL" id="MFF3664995.1"/>
    </source>
</evidence>
<keyword evidence="4" id="KW-1185">Reference proteome</keyword>
<feature type="compositionally biased region" description="Gly residues" evidence="1">
    <location>
        <begin position="123"/>
        <end position="148"/>
    </location>
</feature>
<dbReference type="EMBL" id="JBIASD010000003">
    <property type="protein sequence ID" value="MFF3664995.1"/>
    <property type="molecule type" value="Genomic_DNA"/>
</dbReference>
<organism evidence="3 4">
    <name type="scientific">Microtetraspora malaysiensis</name>
    <dbReference type="NCBI Taxonomy" id="161358"/>
    <lineage>
        <taxon>Bacteria</taxon>
        <taxon>Bacillati</taxon>
        <taxon>Actinomycetota</taxon>
        <taxon>Actinomycetes</taxon>
        <taxon>Streptosporangiales</taxon>
        <taxon>Streptosporangiaceae</taxon>
        <taxon>Microtetraspora</taxon>
    </lineage>
</organism>
<keyword evidence="2" id="KW-1133">Transmembrane helix</keyword>
<evidence type="ECO:0000256" key="2">
    <source>
        <dbReference type="SAM" id="Phobius"/>
    </source>
</evidence>
<name>A0ABW6SMJ3_9ACTN</name>
<protein>
    <recommendedName>
        <fullName evidence="5">DUF5666 domain-containing protein</fullName>
    </recommendedName>
</protein>
<comment type="caution">
    <text evidence="3">The sequence shown here is derived from an EMBL/GenBank/DDBJ whole genome shotgun (WGS) entry which is preliminary data.</text>
</comment>
<evidence type="ECO:0000313" key="4">
    <source>
        <dbReference type="Proteomes" id="UP001602013"/>
    </source>
</evidence>